<sequence>MLPNAVRLGLITRQNAVLGRQQIFEHVSLDVESTHTVPSTEFGAERFTFRTTQHRIRNRYG</sequence>
<dbReference type="AlphaFoldDB" id="A0A917CU70"/>
<evidence type="ECO:0000313" key="1">
    <source>
        <dbReference type="EMBL" id="GGF98458.1"/>
    </source>
</evidence>
<reference evidence="1" key="1">
    <citation type="journal article" date="2014" name="Int. J. Syst. Evol. Microbiol.">
        <title>Complete genome sequence of Corynebacterium casei LMG S-19264T (=DSM 44701T), isolated from a smear-ripened cheese.</title>
        <authorList>
            <consortium name="US DOE Joint Genome Institute (JGI-PGF)"/>
            <person name="Walter F."/>
            <person name="Albersmeier A."/>
            <person name="Kalinowski J."/>
            <person name="Ruckert C."/>
        </authorList>
    </citation>
    <scope>NUCLEOTIDE SEQUENCE</scope>
    <source>
        <strain evidence="1">CCM 7905</strain>
    </source>
</reference>
<evidence type="ECO:0000313" key="2">
    <source>
        <dbReference type="Proteomes" id="UP000654257"/>
    </source>
</evidence>
<proteinExistence type="predicted"/>
<organism evidence="1 2">
    <name type="scientific">Rhodococcoides trifolii</name>
    <dbReference type="NCBI Taxonomy" id="908250"/>
    <lineage>
        <taxon>Bacteria</taxon>
        <taxon>Bacillati</taxon>
        <taxon>Actinomycetota</taxon>
        <taxon>Actinomycetes</taxon>
        <taxon>Mycobacteriales</taxon>
        <taxon>Nocardiaceae</taxon>
        <taxon>Rhodococcoides</taxon>
    </lineage>
</organism>
<dbReference type="Proteomes" id="UP000654257">
    <property type="component" value="Unassembled WGS sequence"/>
</dbReference>
<protein>
    <submittedName>
        <fullName evidence="1">Uncharacterized protein</fullName>
    </submittedName>
</protein>
<dbReference type="EMBL" id="BMCU01000001">
    <property type="protein sequence ID" value="GGF98458.1"/>
    <property type="molecule type" value="Genomic_DNA"/>
</dbReference>
<gene>
    <name evidence="1" type="ORF">GCM10007304_10620</name>
</gene>
<reference evidence="1" key="2">
    <citation type="submission" date="2020-09" db="EMBL/GenBank/DDBJ databases">
        <authorList>
            <person name="Sun Q."/>
            <person name="Sedlacek I."/>
        </authorList>
    </citation>
    <scope>NUCLEOTIDE SEQUENCE</scope>
    <source>
        <strain evidence="1">CCM 7905</strain>
    </source>
</reference>
<accession>A0A917CU70</accession>
<name>A0A917CU70_9NOCA</name>
<keyword evidence="2" id="KW-1185">Reference proteome</keyword>
<comment type="caution">
    <text evidence="1">The sequence shown here is derived from an EMBL/GenBank/DDBJ whole genome shotgun (WGS) entry which is preliminary data.</text>
</comment>